<feature type="domain" description="Ketoreductase" evidence="4">
    <location>
        <begin position="21"/>
        <end position="205"/>
    </location>
</feature>
<proteinExistence type="inferred from homology"/>
<evidence type="ECO:0000256" key="2">
    <source>
        <dbReference type="ARBA" id="ARBA00023002"/>
    </source>
</evidence>
<dbReference type="PRINTS" id="PR00081">
    <property type="entry name" value="GDHRDH"/>
</dbReference>
<dbReference type="InterPro" id="IPR020904">
    <property type="entry name" value="Sc_DH/Rdtase_CS"/>
</dbReference>
<dbReference type="SUPFAM" id="SSF51735">
    <property type="entry name" value="NAD(P)-binding Rossmann-fold domains"/>
    <property type="match status" value="1"/>
</dbReference>
<organism evidence="5 6">
    <name type="scientific">Prauserella marina</name>
    <dbReference type="NCBI Taxonomy" id="530584"/>
    <lineage>
        <taxon>Bacteria</taxon>
        <taxon>Bacillati</taxon>
        <taxon>Actinomycetota</taxon>
        <taxon>Actinomycetes</taxon>
        <taxon>Pseudonocardiales</taxon>
        <taxon>Pseudonocardiaceae</taxon>
        <taxon>Prauserella</taxon>
    </lineage>
</organism>
<dbReference type="InterPro" id="IPR002347">
    <property type="entry name" value="SDR_fam"/>
</dbReference>
<accession>A0A1G6VBK4</accession>
<dbReference type="PANTHER" id="PTHR42879">
    <property type="entry name" value="3-OXOACYL-(ACYL-CARRIER-PROTEIN) REDUCTASE"/>
    <property type="match status" value="1"/>
</dbReference>
<evidence type="ECO:0000256" key="1">
    <source>
        <dbReference type="ARBA" id="ARBA00006484"/>
    </source>
</evidence>
<dbReference type="GO" id="GO:0016491">
    <property type="term" value="F:oxidoreductase activity"/>
    <property type="evidence" value="ECO:0007669"/>
    <property type="project" value="UniProtKB-KW"/>
</dbReference>
<dbReference type="STRING" id="530584.SAMN05421630_109155"/>
<comment type="similarity">
    <text evidence="1 3">Belongs to the short-chain dehydrogenases/reductases (SDR) family.</text>
</comment>
<dbReference type="FunFam" id="3.40.50.720:FF:000084">
    <property type="entry name" value="Short-chain dehydrogenase reductase"/>
    <property type="match status" value="1"/>
</dbReference>
<dbReference type="RefSeq" id="WP_218128584.1">
    <property type="nucleotide sequence ID" value="NZ_CP016353.1"/>
</dbReference>
<sequence>MAVSPTESFDSTQAKYPFEGSVALVTGAGSGIGLSIATKLAADGAAVALLGRGEERLRTAEKQILAEGGTAFAHPADVRDLESVRRAVATVERTLGPVDFAVNNAGTAAGQKYLCEQDEDAWLRTMDTNLNGTFRLCRAVVPGMMERARGAIVVISSAAGKRGVPANTAYAASKWGINGLVRSLALETGPSGVRVNAICPAFTDTDMVSDESLYGKDFMDSVRRNAGPADLTWERYWRSTVRASALKHLIEPGEIAELTAFLLSGAARSITGESFSVDCGTP</sequence>
<protein>
    <submittedName>
        <fullName evidence="5">NAD(P)-dependent dehydrogenase, short-chain alcohol dehydrogenase family</fullName>
    </submittedName>
</protein>
<evidence type="ECO:0000313" key="6">
    <source>
        <dbReference type="Proteomes" id="UP000199494"/>
    </source>
</evidence>
<dbReference type="GO" id="GO:0032787">
    <property type="term" value="P:monocarboxylic acid metabolic process"/>
    <property type="evidence" value="ECO:0007669"/>
    <property type="project" value="UniProtKB-ARBA"/>
</dbReference>
<dbReference type="CDD" id="cd05233">
    <property type="entry name" value="SDR_c"/>
    <property type="match status" value="1"/>
</dbReference>
<evidence type="ECO:0000256" key="3">
    <source>
        <dbReference type="RuleBase" id="RU000363"/>
    </source>
</evidence>
<dbReference type="InterPro" id="IPR050259">
    <property type="entry name" value="SDR"/>
</dbReference>
<dbReference type="PROSITE" id="PS00061">
    <property type="entry name" value="ADH_SHORT"/>
    <property type="match status" value="1"/>
</dbReference>
<dbReference type="EMBL" id="FMZE01000009">
    <property type="protein sequence ID" value="SDD50871.1"/>
    <property type="molecule type" value="Genomic_DNA"/>
</dbReference>
<reference evidence="5 6" key="1">
    <citation type="submission" date="2016-10" db="EMBL/GenBank/DDBJ databases">
        <authorList>
            <person name="de Groot N.N."/>
        </authorList>
    </citation>
    <scope>NUCLEOTIDE SEQUENCE [LARGE SCALE GENOMIC DNA]</scope>
    <source>
        <strain evidence="5 6">CGMCC 4.5506</strain>
    </source>
</reference>
<dbReference type="Pfam" id="PF00106">
    <property type="entry name" value="adh_short"/>
    <property type="match status" value="1"/>
</dbReference>
<gene>
    <name evidence="5" type="ORF">SAMN05421630_109155</name>
</gene>
<dbReference type="SMART" id="SM00822">
    <property type="entry name" value="PKS_KR"/>
    <property type="match status" value="1"/>
</dbReference>
<dbReference type="InterPro" id="IPR057326">
    <property type="entry name" value="KR_dom"/>
</dbReference>
<evidence type="ECO:0000259" key="4">
    <source>
        <dbReference type="SMART" id="SM00822"/>
    </source>
</evidence>
<dbReference type="AlphaFoldDB" id="A0A1G6VBK4"/>
<dbReference type="Proteomes" id="UP000199494">
    <property type="component" value="Unassembled WGS sequence"/>
</dbReference>
<dbReference type="PANTHER" id="PTHR42879:SF2">
    <property type="entry name" value="3-OXOACYL-[ACYL-CARRIER-PROTEIN] REDUCTASE FABG"/>
    <property type="match status" value="1"/>
</dbReference>
<dbReference type="PRINTS" id="PR00080">
    <property type="entry name" value="SDRFAMILY"/>
</dbReference>
<keyword evidence="2" id="KW-0560">Oxidoreductase</keyword>
<evidence type="ECO:0000313" key="5">
    <source>
        <dbReference type="EMBL" id="SDD50871.1"/>
    </source>
</evidence>
<keyword evidence="6" id="KW-1185">Reference proteome</keyword>
<dbReference type="InterPro" id="IPR036291">
    <property type="entry name" value="NAD(P)-bd_dom_sf"/>
</dbReference>
<name>A0A1G6VBK4_9PSEU</name>
<dbReference type="Gene3D" id="3.40.50.720">
    <property type="entry name" value="NAD(P)-binding Rossmann-like Domain"/>
    <property type="match status" value="1"/>
</dbReference>